<reference evidence="1" key="1">
    <citation type="submission" date="2020-05" db="UniProtKB">
        <authorList>
            <consortium name="EnsemblMetazoa"/>
        </authorList>
    </citation>
    <scope>IDENTIFICATION</scope>
    <source>
        <strain evidence="1">TTRI</strain>
    </source>
</reference>
<proteinExistence type="predicted"/>
<dbReference type="AlphaFoldDB" id="A0A1A9UXS4"/>
<dbReference type="Proteomes" id="UP000078200">
    <property type="component" value="Unassembled WGS sequence"/>
</dbReference>
<organism evidence="1 2">
    <name type="scientific">Glossina austeni</name>
    <name type="common">Savannah tsetse fly</name>
    <dbReference type="NCBI Taxonomy" id="7395"/>
    <lineage>
        <taxon>Eukaryota</taxon>
        <taxon>Metazoa</taxon>
        <taxon>Ecdysozoa</taxon>
        <taxon>Arthropoda</taxon>
        <taxon>Hexapoda</taxon>
        <taxon>Insecta</taxon>
        <taxon>Pterygota</taxon>
        <taxon>Neoptera</taxon>
        <taxon>Endopterygota</taxon>
        <taxon>Diptera</taxon>
        <taxon>Brachycera</taxon>
        <taxon>Muscomorpha</taxon>
        <taxon>Hippoboscoidea</taxon>
        <taxon>Glossinidae</taxon>
        <taxon>Glossina</taxon>
    </lineage>
</organism>
<dbReference type="VEuPathDB" id="VectorBase:GAUT019193"/>
<keyword evidence="2" id="KW-1185">Reference proteome</keyword>
<evidence type="ECO:0000313" key="2">
    <source>
        <dbReference type="Proteomes" id="UP000078200"/>
    </source>
</evidence>
<dbReference type="EnsemblMetazoa" id="GAUT019193-RA">
    <property type="protein sequence ID" value="GAUT019193-PA"/>
    <property type="gene ID" value="GAUT019193"/>
</dbReference>
<evidence type="ECO:0000313" key="1">
    <source>
        <dbReference type="EnsemblMetazoa" id="GAUT019193-PA"/>
    </source>
</evidence>
<protein>
    <submittedName>
        <fullName evidence="1">Uncharacterized protein</fullName>
    </submittedName>
</protein>
<accession>A0A1A9UXS4</accession>
<name>A0A1A9UXS4_GLOAU</name>
<sequence length="138" mass="14965">MSTTSIDPLSPITATFPLTHSSLPTNLGIDLSFKTATERAVSNAMRNAPLSTSSRLLPCTDIEKLRLDSVLLLATTEYLNAVLNKSVWPKDTLVKEFIPRGRSSVNNLAAEYANVVPSDTSRQTMAIVLLINGPEAKH</sequence>